<evidence type="ECO:0000313" key="2">
    <source>
        <dbReference type="Proteomes" id="UP001156682"/>
    </source>
</evidence>
<gene>
    <name evidence="1" type="ORF">GCM10007878_25260</name>
</gene>
<protein>
    <submittedName>
        <fullName evidence="1">Uncharacterized protein</fullName>
    </submittedName>
</protein>
<name>A0ABQ6A0A0_9GAMM</name>
<comment type="caution">
    <text evidence="1">The sequence shown here is derived from an EMBL/GenBank/DDBJ whole genome shotgun (WGS) entry which is preliminary data.</text>
</comment>
<organism evidence="1 2">
    <name type="scientific">Marinospirillum insulare</name>
    <dbReference type="NCBI Taxonomy" id="217169"/>
    <lineage>
        <taxon>Bacteria</taxon>
        <taxon>Pseudomonadati</taxon>
        <taxon>Pseudomonadota</taxon>
        <taxon>Gammaproteobacteria</taxon>
        <taxon>Oceanospirillales</taxon>
        <taxon>Oceanospirillaceae</taxon>
        <taxon>Marinospirillum</taxon>
    </lineage>
</organism>
<dbReference type="Proteomes" id="UP001156682">
    <property type="component" value="Unassembled WGS sequence"/>
</dbReference>
<accession>A0ABQ6A0A0</accession>
<evidence type="ECO:0000313" key="1">
    <source>
        <dbReference type="EMBL" id="GLR65087.1"/>
    </source>
</evidence>
<reference evidence="2" key="1">
    <citation type="journal article" date="2019" name="Int. J. Syst. Evol. Microbiol.">
        <title>The Global Catalogue of Microorganisms (GCM) 10K type strain sequencing project: providing services to taxonomists for standard genome sequencing and annotation.</title>
        <authorList>
            <consortium name="The Broad Institute Genomics Platform"/>
            <consortium name="The Broad Institute Genome Sequencing Center for Infectious Disease"/>
            <person name="Wu L."/>
            <person name="Ma J."/>
        </authorList>
    </citation>
    <scope>NUCLEOTIDE SEQUENCE [LARGE SCALE GENOMIC DNA]</scope>
    <source>
        <strain evidence="2">NBRC 100033</strain>
    </source>
</reference>
<dbReference type="EMBL" id="BSOR01000074">
    <property type="protein sequence ID" value="GLR65087.1"/>
    <property type="molecule type" value="Genomic_DNA"/>
</dbReference>
<proteinExistence type="predicted"/>
<sequence>MNPRFERQAYSLLSKELTKEDYNEEIDSLADKAIDIVSEADNVIDKVTDENIFNDPYGSEGL</sequence>
<keyword evidence="2" id="KW-1185">Reference proteome</keyword>
<dbReference type="RefSeq" id="WP_027851881.1">
    <property type="nucleotide sequence ID" value="NZ_BSOR01000074.1"/>
</dbReference>